<evidence type="ECO:0000256" key="5">
    <source>
        <dbReference type="ARBA" id="ARBA00023136"/>
    </source>
</evidence>
<dbReference type="GO" id="GO:0022857">
    <property type="term" value="F:transmembrane transporter activity"/>
    <property type="evidence" value="ECO:0007669"/>
    <property type="project" value="InterPro"/>
</dbReference>
<dbReference type="Proteomes" id="UP001358417">
    <property type="component" value="Unassembled WGS sequence"/>
</dbReference>
<proteinExistence type="predicted"/>
<evidence type="ECO:0000256" key="1">
    <source>
        <dbReference type="ARBA" id="ARBA00004141"/>
    </source>
</evidence>
<evidence type="ECO:0000259" key="7">
    <source>
        <dbReference type="PROSITE" id="PS50850"/>
    </source>
</evidence>
<gene>
    <name evidence="8" type="ORF">LTR84_002116</name>
</gene>
<dbReference type="GeneID" id="89970328"/>
<dbReference type="GO" id="GO:0005886">
    <property type="term" value="C:plasma membrane"/>
    <property type="evidence" value="ECO:0007669"/>
    <property type="project" value="TreeGrafter"/>
</dbReference>
<evidence type="ECO:0000313" key="9">
    <source>
        <dbReference type="Proteomes" id="UP001358417"/>
    </source>
</evidence>
<evidence type="ECO:0000256" key="2">
    <source>
        <dbReference type="ARBA" id="ARBA00022448"/>
    </source>
</evidence>
<feature type="transmembrane region" description="Helical" evidence="6">
    <location>
        <begin position="67"/>
        <end position="92"/>
    </location>
</feature>
<dbReference type="RefSeq" id="XP_064706584.1">
    <property type="nucleotide sequence ID" value="XM_064845730.1"/>
</dbReference>
<dbReference type="InterPro" id="IPR020846">
    <property type="entry name" value="MFS_dom"/>
</dbReference>
<feature type="transmembrane region" description="Helical" evidence="6">
    <location>
        <begin position="551"/>
        <end position="570"/>
    </location>
</feature>
<feature type="transmembrane region" description="Helical" evidence="6">
    <location>
        <begin position="331"/>
        <end position="353"/>
    </location>
</feature>
<dbReference type="Gene3D" id="1.20.1250.20">
    <property type="entry name" value="MFS general substrate transporter like domains"/>
    <property type="match status" value="2"/>
</dbReference>
<feature type="transmembrane region" description="Helical" evidence="6">
    <location>
        <begin position="511"/>
        <end position="531"/>
    </location>
</feature>
<protein>
    <recommendedName>
        <fullName evidence="7">Major facilitator superfamily (MFS) profile domain-containing protein</fullName>
    </recommendedName>
</protein>
<feature type="transmembrane region" description="Helical" evidence="6">
    <location>
        <begin position="158"/>
        <end position="178"/>
    </location>
</feature>
<keyword evidence="3 6" id="KW-0812">Transmembrane</keyword>
<evidence type="ECO:0000256" key="3">
    <source>
        <dbReference type="ARBA" id="ARBA00022692"/>
    </source>
</evidence>
<feature type="transmembrane region" description="Helical" evidence="6">
    <location>
        <begin position="425"/>
        <end position="451"/>
    </location>
</feature>
<reference evidence="8 9" key="1">
    <citation type="submission" date="2023-08" db="EMBL/GenBank/DDBJ databases">
        <title>Black Yeasts Isolated from many extreme environments.</title>
        <authorList>
            <person name="Coleine C."/>
            <person name="Stajich J.E."/>
            <person name="Selbmann L."/>
        </authorList>
    </citation>
    <scope>NUCLEOTIDE SEQUENCE [LARGE SCALE GENOMIC DNA]</scope>
    <source>
        <strain evidence="8 9">CCFEE 5792</strain>
    </source>
</reference>
<feature type="transmembrane region" description="Helical" evidence="6">
    <location>
        <begin position="221"/>
        <end position="242"/>
    </location>
</feature>
<evidence type="ECO:0000256" key="4">
    <source>
        <dbReference type="ARBA" id="ARBA00022989"/>
    </source>
</evidence>
<evidence type="ECO:0000313" key="8">
    <source>
        <dbReference type="EMBL" id="KAK5053142.1"/>
    </source>
</evidence>
<feature type="domain" description="Major facilitator superfamily (MFS) profile" evidence="7">
    <location>
        <begin position="67"/>
        <end position="526"/>
    </location>
</feature>
<feature type="transmembrane region" description="Helical" evidence="6">
    <location>
        <begin position="291"/>
        <end position="311"/>
    </location>
</feature>
<feature type="transmembrane region" description="Helical" evidence="6">
    <location>
        <begin position="400"/>
        <end position="419"/>
    </location>
</feature>
<keyword evidence="9" id="KW-1185">Reference proteome</keyword>
<dbReference type="PANTHER" id="PTHR23501:SF109">
    <property type="entry name" value="MAJOR FACILITATOR SUPERFAMILY (MFS) PROFILE DOMAIN-CONTAINING PROTEIN-RELATED"/>
    <property type="match status" value="1"/>
</dbReference>
<dbReference type="PROSITE" id="PS50850">
    <property type="entry name" value="MFS"/>
    <property type="match status" value="1"/>
</dbReference>
<dbReference type="EMBL" id="JAVRRD010000012">
    <property type="protein sequence ID" value="KAK5053142.1"/>
    <property type="molecule type" value="Genomic_DNA"/>
</dbReference>
<dbReference type="PANTHER" id="PTHR23501">
    <property type="entry name" value="MAJOR FACILITATOR SUPERFAMILY"/>
    <property type="match status" value="1"/>
</dbReference>
<feature type="transmembrane region" description="Helical" evidence="6">
    <location>
        <begin position="373"/>
        <end position="393"/>
    </location>
</feature>
<name>A0AAV9NAL3_9EURO</name>
<sequence length="585" mass="62355">MAALEDIKRVEATILGHIANVDPVQSPSGEKKILMQENSLSTIDVENRAAHKGDDSDGAVDWTVRNVFAFIFLCMLYTGSQIILYFVGGSLAFIVADLKAPDTAVWLPVANTLATASIAPYTGYLQDLFGKRYIALFGSLLISIGILVLGTAHGFSQGVAGMALAGAGAGIGELTGLAGISEVVPVKHRGYSMGIMATFIFIFTPYILYSQLLGTHSTWRWTAWLSLMYNGLTGVGLFIFYHPRKHTRAEGFLSREILTKMDYLGGFLSIVGLTLFLVALQAGGYTHPWHSAYVLCCLIVGLALIATWIVWEAIFAPYPMVPGALFKGQRIVAIAFATAFVGGMNFYSVLNFLPMAWSSVYPNDPIQVGLKGLAPAISMTIGAILFNVALSTFKNNNREVLLTAAVIMTACTGALAAMTPDNPKLTVALATLSGLGVGGMIVPTATVALLVTPDALLTTTAALSLTVRSVGGAVGYCTYYNIFRNKLITKLPALAAEYAIKAGLPLADAKAFITILLGTPAMITTAPGFSPSILEAAELGIRWAYADSLHFVWYTTIAFGCCAIICCIFLPSTVKYQTNRIAVAL</sequence>
<dbReference type="InterPro" id="IPR036259">
    <property type="entry name" value="MFS_trans_sf"/>
</dbReference>
<dbReference type="SUPFAM" id="SSF103473">
    <property type="entry name" value="MFS general substrate transporter"/>
    <property type="match status" value="2"/>
</dbReference>
<keyword evidence="2" id="KW-0813">Transport</keyword>
<evidence type="ECO:0000256" key="6">
    <source>
        <dbReference type="SAM" id="Phobius"/>
    </source>
</evidence>
<dbReference type="InterPro" id="IPR010573">
    <property type="entry name" value="MFS_Str1/Tri12-like"/>
</dbReference>
<comment type="subcellular location">
    <subcellularLocation>
        <location evidence="1">Membrane</location>
        <topology evidence="1">Multi-pass membrane protein</topology>
    </subcellularLocation>
</comment>
<dbReference type="Pfam" id="PF06609">
    <property type="entry name" value="TRI12"/>
    <property type="match status" value="1"/>
</dbReference>
<feature type="transmembrane region" description="Helical" evidence="6">
    <location>
        <begin position="133"/>
        <end position="152"/>
    </location>
</feature>
<accession>A0AAV9NAL3</accession>
<comment type="caution">
    <text evidence="8">The sequence shown here is derived from an EMBL/GenBank/DDBJ whole genome shotgun (WGS) entry which is preliminary data.</text>
</comment>
<keyword evidence="4 6" id="KW-1133">Transmembrane helix</keyword>
<dbReference type="AlphaFoldDB" id="A0AAV9NAL3"/>
<keyword evidence="5 6" id="KW-0472">Membrane</keyword>
<feature type="transmembrane region" description="Helical" evidence="6">
    <location>
        <begin position="104"/>
        <end position="121"/>
    </location>
</feature>
<feature type="transmembrane region" description="Helical" evidence="6">
    <location>
        <begin position="263"/>
        <end position="285"/>
    </location>
</feature>
<feature type="transmembrane region" description="Helical" evidence="6">
    <location>
        <begin position="190"/>
        <end position="209"/>
    </location>
</feature>
<organism evidence="8 9">
    <name type="scientific">Exophiala bonariae</name>
    <dbReference type="NCBI Taxonomy" id="1690606"/>
    <lineage>
        <taxon>Eukaryota</taxon>
        <taxon>Fungi</taxon>
        <taxon>Dikarya</taxon>
        <taxon>Ascomycota</taxon>
        <taxon>Pezizomycotina</taxon>
        <taxon>Eurotiomycetes</taxon>
        <taxon>Chaetothyriomycetidae</taxon>
        <taxon>Chaetothyriales</taxon>
        <taxon>Herpotrichiellaceae</taxon>
        <taxon>Exophiala</taxon>
    </lineage>
</organism>